<name>A0A8K0KR66_LADFU</name>
<reference evidence="1" key="2">
    <citation type="submission" date="2017-10" db="EMBL/GenBank/DDBJ databases">
        <title>Ladona fulva Genome sequencing and assembly.</title>
        <authorList>
            <person name="Murali S."/>
            <person name="Richards S."/>
            <person name="Bandaranaike D."/>
            <person name="Bellair M."/>
            <person name="Blankenburg K."/>
            <person name="Chao H."/>
            <person name="Dinh H."/>
            <person name="Doddapaneni H."/>
            <person name="Dugan-Rocha S."/>
            <person name="Elkadiri S."/>
            <person name="Gnanaolivu R."/>
            <person name="Hernandez B."/>
            <person name="Skinner E."/>
            <person name="Javaid M."/>
            <person name="Lee S."/>
            <person name="Li M."/>
            <person name="Ming W."/>
            <person name="Munidasa M."/>
            <person name="Muniz J."/>
            <person name="Nguyen L."/>
            <person name="Hughes D."/>
            <person name="Osuji N."/>
            <person name="Pu L.-L."/>
            <person name="Puazo M."/>
            <person name="Qu C."/>
            <person name="Quiroz J."/>
            <person name="Raj R."/>
            <person name="Weissenberger G."/>
            <person name="Xin Y."/>
            <person name="Zou X."/>
            <person name="Han Y."/>
            <person name="Worley K."/>
            <person name="Muzny D."/>
            <person name="Gibbs R."/>
        </authorList>
    </citation>
    <scope>NUCLEOTIDE SEQUENCE</scope>
    <source>
        <strain evidence="1">Sampled in the wild</strain>
    </source>
</reference>
<keyword evidence="2" id="KW-1185">Reference proteome</keyword>
<dbReference type="OrthoDB" id="7953535at2759"/>
<evidence type="ECO:0000313" key="1">
    <source>
        <dbReference type="EMBL" id="KAG8239515.1"/>
    </source>
</evidence>
<accession>A0A8K0KR66</accession>
<sequence>MVENLTTENLSTHGKCYIPSKEELCSPLYEAREKVSTLRAVNDTAERAINFMQDFHGLITV</sequence>
<comment type="caution">
    <text evidence="1">The sequence shown here is derived from an EMBL/GenBank/DDBJ whole genome shotgun (WGS) entry which is preliminary data.</text>
</comment>
<gene>
    <name evidence="1" type="ORF">J437_LFUL018934</name>
</gene>
<proteinExistence type="predicted"/>
<evidence type="ECO:0000313" key="2">
    <source>
        <dbReference type="Proteomes" id="UP000792457"/>
    </source>
</evidence>
<organism evidence="1 2">
    <name type="scientific">Ladona fulva</name>
    <name type="common">Scarce chaser dragonfly</name>
    <name type="synonym">Libellula fulva</name>
    <dbReference type="NCBI Taxonomy" id="123851"/>
    <lineage>
        <taxon>Eukaryota</taxon>
        <taxon>Metazoa</taxon>
        <taxon>Ecdysozoa</taxon>
        <taxon>Arthropoda</taxon>
        <taxon>Hexapoda</taxon>
        <taxon>Insecta</taxon>
        <taxon>Pterygota</taxon>
        <taxon>Palaeoptera</taxon>
        <taxon>Odonata</taxon>
        <taxon>Epiprocta</taxon>
        <taxon>Anisoptera</taxon>
        <taxon>Libelluloidea</taxon>
        <taxon>Libellulidae</taxon>
        <taxon>Ladona</taxon>
    </lineage>
</organism>
<protein>
    <submittedName>
        <fullName evidence="1">Uncharacterized protein</fullName>
    </submittedName>
</protein>
<reference evidence="1" key="1">
    <citation type="submission" date="2013-04" db="EMBL/GenBank/DDBJ databases">
        <authorList>
            <person name="Qu J."/>
            <person name="Murali S.C."/>
            <person name="Bandaranaike D."/>
            <person name="Bellair M."/>
            <person name="Blankenburg K."/>
            <person name="Chao H."/>
            <person name="Dinh H."/>
            <person name="Doddapaneni H."/>
            <person name="Downs B."/>
            <person name="Dugan-Rocha S."/>
            <person name="Elkadiri S."/>
            <person name="Gnanaolivu R.D."/>
            <person name="Hernandez B."/>
            <person name="Javaid M."/>
            <person name="Jayaseelan J.C."/>
            <person name="Lee S."/>
            <person name="Li M."/>
            <person name="Ming W."/>
            <person name="Munidasa M."/>
            <person name="Muniz J."/>
            <person name="Nguyen L."/>
            <person name="Ongeri F."/>
            <person name="Osuji N."/>
            <person name="Pu L.-L."/>
            <person name="Puazo M."/>
            <person name="Qu C."/>
            <person name="Quiroz J."/>
            <person name="Raj R."/>
            <person name="Weissenberger G."/>
            <person name="Xin Y."/>
            <person name="Zou X."/>
            <person name="Han Y."/>
            <person name="Richards S."/>
            <person name="Worley K."/>
            <person name="Muzny D."/>
            <person name="Gibbs R."/>
        </authorList>
    </citation>
    <scope>NUCLEOTIDE SEQUENCE</scope>
    <source>
        <strain evidence="1">Sampled in the wild</strain>
    </source>
</reference>
<dbReference type="EMBL" id="KZ309684">
    <property type="protein sequence ID" value="KAG8239515.1"/>
    <property type="molecule type" value="Genomic_DNA"/>
</dbReference>
<dbReference type="AlphaFoldDB" id="A0A8K0KR66"/>
<dbReference type="Proteomes" id="UP000792457">
    <property type="component" value="Unassembled WGS sequence"/>
</dbReference>